<dbReference type="STRING" id="1802126.A3B25_03150"/>
<evidence type="ECO:0000313" key="2">
    <source>
        <dbReference type="EMBL" id="OGZ54700.1"/>
    </source>
</evidence>
<feature type="domain" description="DUF3850" evidence="1">
    <location>
        <begin position="7"/>
        <end position="64"/>
    </location>
</feature>
<proteinExistence type="predicted"/>
<name>A0A1G2GX84_9BACT</name>
<dbReference type="SUPFAM" id="SSF88697">
    <property type="entry name" value="PUA domain-like"/>
    <property type="match status" value="1"/>
</dbReference>
<dbReference type="Proteomes" id="UP000179106">
    <property type="component" value="Unassembled WGS sequence"/>
</dbReference>
<dbReference type="InterPro" id="IPR015947">
    <property type="entry name" value="PUA-like_sf"/>
</dbReference>
<dbReference type="EMBL" id="MHNW01000003">
    <property type="protein sequence ID" value="OGZ54700.1"/>
    <property type="molecule type" value="Genomic_DNA"/>
</dbReference>
<gene>
    <name evidence="2" type="ORF">A3B25_03150</name>
</gene>
<dbReference type="Pfam" id="PF12961">
    <property type="entry name" value="DUF3850"/>
    <property type="match status" value="1"/>
</dbReference>
<accession>A0A1G2GX84</accession>
<protein>
    <recommendedName>
        <fullName evidence="1">DUF3850 domain-containing protein</fullName>
    </recommendedName>
</protein>
<reference evidence="2 3" key="1">
    <citation type="journal article" date="2016" name="Nat. Commun.">
        <title>Thousands of microbial genomes shed light on interconnected biogeochemical processes in an aquifer system.</title>
        <authorList>
            <person name="Anantharaman K."/>
            <person name="Brown C.T."/>
            <person name="Hug L.A."/>
            <person name="Sharon I."/>
            <person name="Castelle C.J."/>
            <person name="Probst A.J."/>
            <person name="Thomas B.C."/>
            <person name="Singh A."/>
            <person name="Wilkins M.J."/>
            <person name="Karaoz U."/>
            <person name="Brodie E.L."/>
            <person name="Williams K.H."/>
            <person name="Hubbard S.S."/>
            <person name="Banfield J.F."/>
        </authorList>
    </citation>
    <scope>NUCLEOTIDE SEQUENCE [LARGE SCALE GENOMIC DNA]</scope>
</reference>
<dbReference type="InterPro" id="IPR039440">
    <property type="entry name" value="DUF3850"/>
</dbReference>
<dbReference type="AlphaFoldDB" id="A0A1G2GX84"/>
<evidence type="ECO:0000259" key="1">
    <source>
        <dbReference type="Pfam" id="PF12961"/>
    </source>
</evidence>
<evidence type="ECO:0000313" key="3">
    <source>
        <dbReference type="Proteomes" id="UP000179106"/>
    </source>
</evidence>
<comment type="caution">
    <text evidence="2">The sequence shown here is derived from an EMBL/GenBank/DDBJ whole genome shotgun (WGS) entry which is preliminary data.</text>
</comment>
<organism evidence="2 3">
    <name type="scientific">Candidatus Ryanbacteria bacterium RIFCSPLOWO2_01_FULL_48_26</name>
    <dbReference type="NCBI Taxonomy" id="1802126"/>
    <lineage>
        <taxon>Bacteria</taxon>
        <taxon>Candidatus Ryaniibacteriota</taxon>
    </lineage>
</organism>
<sequence length="88" mass="10381">MALIKKKTWPVHFTAVLAGKKNYDLRLDDFEVQEGDTLVLEEWDPVTKEYTGRQIVKKVTYVGKVRIDRLFWPEKEIKEKGMQILSLE</sequence>
<dbReference type="Gene3D" id="2.30.130.30">
    <property type="entry name" value="Hypothetical protein"/>
    <property type="match status" value="1"/>
</dbReference>